<dbReference type="Pfam" id="PF00150">
    <property type="entry name" value="Cellulase"/>
    <property type="match status" value="1"/>
</dbReference>
<evidence type="ECO:0000313" key="9">
    <source>
        <dbReference type="EMBL" id="RIA75905.1"/>
    </source>
</evidence>
<dbReference type="SUPFAM" id="SSF51445">
    <property type="entry name" value="(Trans)glycosidases"/>
    <property type="match status" value="1"/>
</dbReference>
<dbReference type="GO" id="GO:0005576">
    <property type="term" value="C:extracellular region"/>
    <property type="evidence" value="ECO:0007669"/>
    <property type="project" value="TreeGrafter"/>
</dbReference>
<reference evidence="9 10" key="1">
    <citation type="submission" date="2018-08" db="EMBL/GenBank/DDBJ databases">
        <title>Genomic Encyclopedia of Archaeal and Bacterial Type Strains, Phase II (KMG-II): from individual species to whole genera.</title>
        <authorList>
            <person name="Goeker M."/>
        </authorList>
    </citation>
    <scope>NUCLEOTIDE SEQUENCE [LARGE SCALE GENOMIC DNA]</scope>
    <source>
        <strain evidence="9 10">ATCC 27112</strain>
    </source>
</reference>
<evidence type="ECO:0000256" key="6">
    <source>
        <dbReference type="ARBA" id="ARBA00023326"/>
    </source>
</evidence>
<dbReference type="PANTHER" id="PTHR31297">
    <property type="entry name" value="GLUCAN ENDO-1,6-BETA-GLUCOSIDASE B"/>
    <property type="match status" value="1"/>
</dbReference>
<dbReference type="InParanoid" id="A0A397RUU2"/>
<keyword evidence="2 7" id="KW-0378">Hydrolase</keyword>
<comment type="similarity">
    <text evidence="1 7">Belongs to the glycosyl hydrolase 5 (cellulase A) family.</text>
</comment>
<dbReference type="GO" id="GO:0030245">
    <property type="term" value="P:cellulose catabolic process"/>
    <property type="evidence" value="ECO:0007669"/>
    <property type="project" value="UniProtKB-KW"/>
</dbReference>
<evidence type="ECO:0000256" key="2">
    <source>
        <dbReference type="ARBA" id="ARBA00022801"/>
    </source>
</evidence>
<sequence length="344" mass="40393">MKELKGYMKGVNLGGWLSQGSLELSHIDSFIKEEDIKKIKDMGCDHLRLPVDFENIYDEKNKCDNPIGYKYIDLCIKWCKNVGLNIVLDLHKAPGYSFDDFEYSDGFFKNKELQDLFLDIWDRLSLKYGKYSDMMMFEMLNEVTSFDVLEEWNDLALRCIKVIRKNAKDIKILYGGVGYSSVKAVKLIPAPYDENIVFNIHCYEPMAFTHQGAYWMDKMPLDFRISYPMPEEEYKKVARICPSLVNGTLGTLEEALSILNEDLFETIFKEAIEHTEKYNTYLYCGEYGVIDRADIKSTLIWLKHIHKTFLKHNIGRAIWSYKKMDFGIIDDHYKEIYDEIIKYL</sequence>
<dbReference type="GO" id="GO:0008422">
    <property type="term" value="F:beta-glucosidase activity"/>
    <property type="evidence" value="ECO:0007669"/>
    <property type="project" value="TreeGrafter"/>
</dbReference>
<feature type="domain" description="Glycoside hydrolase family 5" evidence="8">
    <location>
        <begin position="29"/>
        <end position="323"/>
    </location>
</feature>
<dbReference type="Proteomes" id="UP000266506">
    <property type="component" value="Unassembled WGS sequence"/>
</dbReference>
<dbReference type="AlphaFoldDB" id="A0A397RUU2"/>
<keyword evidence="5 7" id="KW-0326">Glycosidase</keyword>
<keyword evidence="6" id="KW-0624">Polysaccharide degradation</keyword>
<evidence type="ECO:0000256" key="4">
    <source>
        <dbReference type="ARBA" id="ARBA00023277"/>
    </source>
</evidence>
<name>A0A397RUU2_9MOLU</name>
<evidence type="ECO:0000259" key="8">
    <source>
        <dbReference type="Pfam" id="PF00150"/>
    </source>
</evidence>
<dbReference type="InterPro" id="IPR001547">
    <property type="entry name" value="Glyco_hydro_5"/>
</dbReference>
<keyword evidence="10" id="KW-1185">Reference proteome</keyword>
<dbReference type="GO" id="GO:0009986">
    <property type="term" value="C:cell surface"/>
    <property type="evidence" value="ECO:0007669"/>
    <property type="project" value="TreeGrafter"/>
</dbReference>
<dbReference type="EMBL" id="QXEV01000009">
    <property type="protein sequence ID" value="RIA75905.1"/>
    <property type="molecule type" value="Genomic_DNA"/>
</dbReference>
<dbReference type="InterPro" id="IPR017853">
    <property type="entry name" value="GH"/>
</dbReference>
<keyword evidence="4" id="KW-0119">Carbohydrate metabolism</keyword>
<dbReference type="InterPro" id="IPR050386">
    <property type="entry name" value="Glycosyl_hydrolase_5"/>
</dbReference>
<protein>
    <submittedName>
        <fullName evidence="9">Cellulase (Glycosyl hydrolase family 5)</fullName>
    </submittedName>
</protein>
<accession>A0A397RUU2</accession>
<gene>
    <name evidence="9" type="ORF">EI71_01078</name>
</gene>
<evidence type="ECO:0000313" key="10">
    <source>
        <dbReference type="Proteomes" id="UP000266506"/>
    </source>
</evidence>
<dbReference type="OrthoDB" id="9800475at2"/>
<evidence type="ECO:0000256" key="7">
    <source>
        <dbReference type="RuleBase" id="RU361153"/>
    </source>
</evidence>
<evidence type="ECO:0000256" key="5">
    <source>
        <dbReference type="ARBA" id="ARBA00023295"/>
    </source>
</evidence>
<dbReference type="Gene3D" id="3.20.20.80">
    <property type="entry name" value="Glycosidases"/>
    <property type="match status" value="1"/>
</dbReference>
<keyword evidence="3" id="KW-0136">Cellulose degradation</keyword>
<comment type="caution">
    <text evidence="9">The sequence shown here is derived from an EMBL/GenBank/DDBJ whole genome shotgun (WGS) entry which is preliminary data.</text>
</comment>
<dbReference type="PANTHER" id="PTHR31297:SF41">
    <property type="entry name" value="ENDOGLUCANASE, PUTATIVE (AFU_ORTHOLOGUE AFUA_5G01830)-RELATED"/>
    <property type="match status" value="1"/>
</dbReference>
<evidence type="ECO:0000256" key="3">
    <source>
        <dbReference type="ARBA" id="ARBA00023001"/>
    </source>
</evidence>
<organism evidence="9 10">
    <name type="scientific">Anaeroplasma bactoclasticum</name>
    <dbReference type="NCBI Taxonomy" id="2088"/>
    <lineage>
        <taxon>Bacteria</taxon>
        <taxon>Bacillati</taxon>
        <taxon>Mycoplasmatota</taxon>
        <taxon>Mollicutes</taxon>
        <taxon>Anaeroplasmatales</taxon>
        <taxon>Anaeroplasmataceae</taxon>
        <taxon>Anaeroplasma</taxon>
    </lineage>
</organism>
<evidence type="ECO:0000256" key="1">
    <source>
        <dbReference type="ARBA" id="ARBA00005641"/>
    </source>
</evidence>
<dbReference type="RefSeq" id="WP_119016226.1">
    <property type="nucleotide sequence ID" value="NZ_QXEV01000009.1"/>
</dbReference>
<proteinExistence type="inferred from homology"/>